<dbReference type="Gene3D" id="3.40.50.300">
    <property type="entry name" value="P-loop containing nucleotide triphosphate hydrolases"/>
    <property type="match status" value="2"/>
</dbReference>
<evidence type="ECO:0000256" key="1">
    <source>
        <dbReference type="ARBA" id="ARBA00022741"/>
    </source>
</evidence>
<dbReference type="InterPro" id="IPR041679">
    <property type="entry name" value="DNA2/NAM7-like_C"/>
</dbReference>
<dbReference type="GO" id="GO:0043139">
    <property type="term" value="F:5'-3' DNA helicase activity"/>
    <property type="evidence" value="ECO:0007669"/>
    <property type="project" value="TreeGrafter"/>
</dbReference>
<keyword evidence="3" id="KW-0347">Helicase</keyword>
<keyword evidence="1" id="KW-0547">Nucleotide-binding</keyword>
<dbReference type="Pfam" id="PF13087">
    <property type="entry name" value="AAA_12"/>
    <property type="match status" value="1"/>
</dbReference>
<evidence type="ECO:0000256" key="4">
    <source>
        <dbReference type="ARBA" id="ARBA00022840"/>
    </source>
</evidence>
<evidence type="ECO:0000256" key="2">
    <source>
        <dbReference type="ARBA" id="ARBA00022801"/>
    </source>
</evidence>
<sequence>MPQPLFSKGSSTVKFPVKSIKYHGSDEETTMAEEIATDPAISLMLSSAFIKLRQGASTDQGRSRSFWNITFHVNEVTIVSLETKENELVYTFKSNLGLVGEADTEKAGNLPQASTYPLAAAPLLNKVVVIALGLPSAKLWAKQSELVCQALRGDRFTLSEAETAYITLNRDAINNEAEEEHKSLGVRGCLVKSVAVADRILLGIWPKEERPFRLYRGCTLVLRGEEWFNQEKAKDYHIPGEKGAPEDWMASVTETSPKWTGLIDAPVHAVLLNQVDIKFIGQIEEDDVKVHQVANPMVQMQMLSATRKLSEHWGEESFDAMCREFENQEATIPSESNKKLPLRSMFLASTPRVNTHDPWDTSLTDLNSLVPESWGLNEAETKAATQLLTHSFSLVVGPPGTGKTRTIAAAAMLVTQILARGSVGQVKLAVLVPTHAAGAAVMNQLCTAFDHEKYRMDMLVRLRGRADSEARLFAAVTEPSDDVERMIACAKKAPGKYREFLAGIQDIKASGRVKRKFKEFNHQRQELIRNIMKDVQIVVTLPLNVREMVRREFNPEFVIFDEASFFRDPEIFYILGQLKIDARVLFVGDHRQLSPPVFTRQGEMAWAISAFERLINKKYHQTLLNVSYRSHTILYQPTSVAYYDGQVQALYAAPRVNVGINPRNPLVVRQGNRTWTLPGLSHFLHLAHVEGDTKKDPSGSLSHSMEAEVGVALARSLVDRGCQEILIMSPYRAQVALVKKLWEQRHPDAAPCPRVQTVDASQGSEAQAVIVLITRNSGSAGFLQSVKRTNVMLSRARTVQYVVGNWDWVGGRSFTMDAGKLYRYVDVAGRSLGKRAKYYTVNPKVGQ</sequence>
<name>A0A0L1J7F2_ASPN3</name>
<dbReference type="GeneID" id="26805918"/>
<comment type="caution">
    <text evidence="6">The sequence shown here is derived from an EMBL/GenBank/DDBJ whole genome shotgun (WGS) entry which is preliminary data.</text>
</comment>
<gene>
    <name evidence="6" type="ORF">ANOM_004114</name>
</gene>
<evidence type="ECO:0000259" key="5">
    <source>
        <dbReference type="Pfam" id="PF13087"/>
    </source>
</evidence>
<dbReference type="PANTHER" id="PTHR43788:SF8">
    <property type="entry name" value="DNA-BINDING PROTEIN SMUBP-2"/>
    <property type="match status" value="1"/>
</dbReference>
<dbReference type="RefSeq" id="XP_015408602.1">
    <property type="nucleotide sequence ID" value="XM_015549371.1"/>
</dbReference>
<keyword evidence="2" id="KW-0378">Hydrolase</keyword>
<keyword evidence="4" id="KW-0067">ATP-binding</keyword>
<dbReference type="OrthoDB" id="4423012at2759"/>
<proteinExistence type="predicted"/>
<dbReference type="SUPFAM" id="SSF52540">
    <property type="entry name" value="P-loop containing nucleoside triphosphate hydrolases"/>
    <property type="match status" value="1"/>
</dbReference>
<evidence type="ECO:0000313" key="7">
    <source>
        <dbReference type="Proteomes" id="UP000037505"/>
    </source>
</evidence>
<dbReference type="GO" id="GO:0016787">
    <property type="term" value="F:hydrolase activity"/>
    <property type="evidence" value="ECO:0007669"/>
    <property type="project" value="UniProtKB-KW"/>
</dbReference>
<dbReference type="CDD" id="cd18808">
    <property type="entry name" value="SF1_C_Upf1"/>
    <property type="match status" value="1"/>
</dbReference>
<dbReference type="InterPro" id="IPR050534">
    <property type="entry name" value="Coronavir_polyprotein_1ab"/>
</dbReference>
<dbReference type="Proteomes" id="UP000037505">
    <property type="component" value="Unassembled WGS sequence"/>
</dbReference>
<accession>A0A0L1J7F2</accession>
<keyword evidence="7" id="KW-1185">Reference proteome</keyword>
<organism evidence="6 7">
    <name type="scientific">Aspergillus nomiae NRRL (strain ATCC 15546 / NRRL 13137 / CBS 260.88 / M93)</name>
    <dbReference type="NCBI Taxonomy" id="1509407"/>
    <lineage>
        <taxon>Eukaryota</taxon>
        <taxon>Fungi</taxon>
        <taxon>Dikarya</taxon>
        <taxon>Ascomycota</taxon>
        <taxon>Pezizomycotina</taxon>
        <taxon>Eurotiomycetes</taxon>
        <taxon>Eurotiomycetidae</taxon>
        <taxon>Eurotiales</taxon>
        <taxon>Aspergillaceae</taxon>
        <taxon>Aspergillus</taxon>
        <taxon>Aspergillus subgen. Circumdati</taxon>
    </lineage>
</organism>
<dbReference type="InterPro" id="IPR027417">
    <property type="entry name" value="P-loop_NTPase"/>
</dbReference>
<dbReference type="InterPro" id="IPR047187">
    <property type="entry name" value="SF1_C_Upf1"/>
</dbReference>
<protein>
    <recommendedName>
        <fullName evidence="5">DNA2/NAM7 helicase-like C-terminal domain-containing protein</fullName>
    </recommendedName>
</protein>
<dbReference type="EMBL" id="JNOM01000074">
    <property type="protein sequence ID" value="KNG87679.1"/>
    <property type="molecule type" value="Genomic_DNA"/>
</dbReference>
<feature type="domain" description="DNA2/NAM7 helicase-like C-terminal" evidence="5">
    <location>
        <begin position="608"/>
        <end position="805"/>
    </location>
</feature>
<reference evidence="6 7" key="1">
    <citation type="submission" date="2014-06" db="EMBL/GenBank/DDBJ databases">
        <title>The Genome of the Aflatoxigenic Filamentous Fungus Aspergillus nomius.</title>
        <authorList>
            <person name="Moore M.G."/>
            <person name="Shannon B.M."/>
            <person name="Brian M.M."/>
        </authorList>
    </citation>
    <scope>NUCLEOTIDE SEQUENCE [LARGE SCALE GENOMIC DNA]</scope>
    <source>
        <strain evidence="6 7">NRRL 13137</strain>
    </source>
</reference>
<dbReference type="Pfam" id="PF13245">
    <property type="entry name" value="AAA_19"/>
    <property type="match status" value="1"/>
</dbReference>
<dbReference type="AlphaFoldDB" id="A0A0L1J7F2"/>
<evidence type="ECO:0000313" key="6">
    <source>
        <dbReference type="EMBL" id="KNG87679.1"/>
    </source>
</evidence>
<dbReference type="GO" id="GO:0005524">
    <property type="term" value="F:ATP binding"/>
    <property type="evidence" value="ECO:0007669"/>
    <property type="project" value="UniProtKB-KW"/>
</dbReference>
<dbReference type="PANTHER" id="PTHR43788">
    <property type="entry name" value="DNA2/NAM7 HELICASE FAMILY MEMBER"/>
    <property type="match status" value="1"/>
</dbReference>
<evidence type="ECO:0000256" key="3">
    <source>
        <dbReference type="ARBA" id="ARBA00022806"/>
    </source>
</evidence>